<proteinExistence type="predicted"/>
<dbReference type="PROSITE" id="PS51821">
    <property type="entry name" value="VELVET"/>
    <property type="match status" value="1"/>
</dbReference>
<dbReference type="Gene3D" id="2.60.40.3960">
    <property type="entry name" value="Velvet domain"/>
    <property type="match status" value="1"/>
</dbReference>
<evidence type="ECO:0000256" key="1">
    <source>
        <dbReference type="ARBA" id="ARBA00004123"/>
    </source>
</evidence>
<feature type="compositionally biased region" description="Polar residues" evidence="6">
    <location>
        <begin position="41"/>
        <end position="63"/>
    </location>
</feature>
<evidence type="ECO:0000256" key="2">
    <source>
        <dbReference type="ARBA" id="ARBA00022969"/>
    </source>
</evidence>
<dbReference type="Proteomes" id="UP000235388">
    <property type="component" value="Unassembled WGS sequence"/>
</dbReference>
<dbReference type="Proteomes" id="UP000235392">
    <property type="component" value="Unassembled WGS sequence"/>
</dbReference>
<evidence type="ECO:0000256" key="3">
    <source>
        <dbReference type="ARBA" id="ARBA00023015"/>
    </source>
</evidence>
<gene>
    <name evidence="9" type="ORF">PCANC_05873</name>
    <name evidence="8" type="ORF">PCANC_13011</name>
    <name evidence="10" type="ORF">PCASD_01921</name>
</gene>
<evidence type="ECO:0000256" key="6">
    <source>
        <dbReference type="SAM" id="MobiDB-lite"/>
    </source>
</evidence>
<accession>A0A2N5VBP2</accession>
<evidence type="ECO:0000256" key="4">
    <source>
        <dbReference type="ARBA" id="ARBA00023163"/>
    </source>
</evidence>
<dbReference type="InterPro" id="IPR037525">
    <property type="entry name" value="Velvet_dom"/>
</dbReference>
<organism evidence="9 11">
    <name type="scientific">Puccinia coronata f. sp. avenae</name>
    <dbReference type="NCBI Taxonomy" id="200324"/>
    <lineage>
        <taxon>Eukaryota</taxon>
        <taxon>Fungi</taxon>
        <taxon>Dikarya</taxon>
        <taxon>Basidiomycota</taxon>
        <taxon>Pucciniomycotina</taxon>
        <taxon>Pucciniomycetes</taxon>
        <taxon>Pucciniales</taxon>
        <taxon>Pucciniaceae</taxon>
        <taxon>Puccinia</taxon>
    </lineage>
</organism>
<dbReference type="PANTHER" id="PTHR33572:SF18">
    <property type="entry name" value="SPORE DEVELOPMENT REGULATOR VOSA"/>
    <property type="match status" value="1"/>
</dbReference>
<feature type="region of interest" description="Disordered" evidence="6">
    <location>
        <begin position="1"/>
        <end position="98"/>
    </location>
</feature>
<evidence type="ECO:0000313" key="10">
    <source>
        <dbReference type="EMBL" id="PLW49495.1"/>
    </source>
</evidence>
<dbReference type="GO" id="GO:0005634">
    <property type="term" value="C:nucleus"/>
    <property type="evidence" value="ECO:0007669"/>
    <property type="project" value="UniProtKB-SubCell"/>
</dbReference>
<comment type="caution">
    <text evidence="9">The sequence shown here is derived from an EMBL/GenBank/DDBJ whole genome shotgun (WGS) entry which is preliminary data.</text>
</comment>
<keyword evidence="4" id="KW-0804">Transcription</keyword>
<evidence type="ECO:0000256" key="5">
    <source>
        <dbReference type="ARBA" id="ARBA00023242"/>
    </source>
</evidence>
<dbReference type="PANTHER" id="PTHR33572">
    <property type="entry name" value="SPORE DEVELOPMENT REGULATOR VOSA"/>
    <property type="match status" value="1"/>
</dbReference>
<evidence type="ECO:0000313" key="9">
    <source>
        <dbReference type="EMBL" id="PLW47405.1"/>
    </source>
</evidence>
<dbReference type="EMBL" id="PGCI01000016">
    <property type="protein sequence ID" value="PLW49495.1"/>
    <property type="molecule type" value="Genomic_DNA"/>
</dbReference>
<evidence type="ECO:0000313" key="11">
    <source>
        <dbReference type="Proteomes" id="UP000235388"/>
    </source>
</evidence>
<keyword evidence="11" id="KW-1185">Reference proteome</keyword>
<keyword evidence="5" id="KW-0539">Nucleus</keyword>
<feature type="domain" description="Velvet" evidence="7">
    <location>
        <begin position="48"/>
        <end position="236"/>
    </location>
</feature>
<comment type="subcellular location">
    <subcellularLocation>
        <location evidence="1">Nucleus</location>
    </subcellularLocation>
</comment>
<dbReference type="EMBL" id="PGCJ01000111">
    <property type="protein sequence ID" value="PLW47405.1"/>
    <property type="molecule type" value="Genomic_DNA"/>
</dbReference>
<feature type="compositionally biased region" description="Polar residues" evidence="6">
    <location>
        <begin position="19"/>
        <end position="32"/>
    </location>
</feature>
<dbReference type="Pfam" id="PF11754">
    <property type="entry name" value="Velvet"/>
    <property type="match status" value="2"/>
</dbReference>
<dbReference type="OrthoDB" id="2497353at2759"/>
<evidence type="ECO:0000313" key="8">
    <source>
        <dbReference type="EMBL" id="PLW16294.1"/>
    </source>
</evidence>
<dbReference type="STRING" id="200324.A0A2N5VBP2"/>
<name>A0A2N5VBP2_9BASI</name>
<dbReference type="EMBL" id="PGCJ01000874">
    <property type="protein sequence ID" value="PLW16294.1"/>
    <property type="molecule type" value="Genomic_DNA"/>
</dbReference>
<keyword evidence="2" id="KW-0749">Sporulation</keyword>
<dbReference type="GO" id="GO:0030435">
    <property type="term" value="P:sporulation resulting in formation of a cellular spore"/>
    <property type="evidence" value="ECO:0007669"/>
    <property type="project" value="UniProtKB-KW"/>
</dbReference>
<evidence type="ECO:0000313" key="12">
    <source>
        <dbReference type="Proteomes" id="UP000235392"/>
    </source>
</evidence>
<dbReference type="InterPro" id="IPR038491">
    <property type="entry name" value="Velvet_dom_sf"/>
</dbReference>
<protein>
    <recommendedName>
        <fullName evidence="7">Velvet domain-containing protein</fullName>
    </recommendedName>
</protein>
<evidence type="ECO:0000259" key="7">
    <source>
        <dbReference type="PROSITE" id="PS51821"/>
    </source>
</evidence>
<sequence length="347" mass="38799">MQPPRPVHANHASLPAGTFQPTPQLTKPTSANEPVYKYASSHHSQSPSRGENTYSLTIRQQPRQARMVGSGEKADRRTIDPPPVIKFDLSHSSNTSPTSVDLTLMRSPYFICYATLCEPHQPFTELHGIPHTNKPYMVGNLVTSMFQLREGKEPTENQPGLPEGHYFVFHDLGIRVEGWYRLKFSAHEIVNRKLHYCKSTISEKFHVYPPKNFPGMKGSTDISHFLAKQGMRMRVRSKSLNVPVLPQNFKSAPIASQRLPKRKPSDDGDQPLSPRSSPPKFTHLDDTQPPWYPRPAVIESAPPPAIRAMNEGIRKHPPLPGPDGMLSGHKPDSGSRNSLFAPNPLNP</sequence>
<reference evidence="11 12" key="1">
    <citation type="submission" date="2017-11" db="EMBL/GenBank/DDBJ databases">
        <title>De novo assembly and phasing of dikaryotic genomes from two isolates of Puccinia coronata f. sp. avenae, the causal agent of oat crown rust.</title>
        <authorList>
            <person name="Miller M.E."/>
            <person name="Zhang Y."/>
            <person name="Omidvar V."/>
            <person name="Sperschneider J."/>
            <person name="Schwessinger B."/>
            <person name="Raley C."/>
            <person name="Palmer J.M."/>
            <person name="Garnica D."/>
            <person name="Upadhyaya N."/>
            <person name="Rathjen J."/>
            <person name="Taylor J.M."/>
            <person name="Park R.F."/>
            <person name="Dodds P.N."/>
            <person name="Hirsch C.D."/>
            <person name="Kianian S.F."/>
            <person name="Figueroa M."/>
        </authorList>
    </citation>
    <scope>NUCLEOTIDE SEQUENCE [LARGE SCALE GENOMIC DNA]</scope>
    <source>
        <strain evidence="9">12NC29</strain>
        <strain evidence="10">12SD80</strain>
    </source>
</reference>
<dbReference type="InterPro" id="IPR021740">
    <property type="entry name" value="Velvet"/>
</dbReference>
<feature type="region of interest" description="Disordered" evidence="6">
    <location>
        <begin position="249"/>
        <end position="347"/>
    </location>
</feature>
<dbReference type="AlphaFoldDB" id="A0A2N5VBP2"/>
<keyword evidence="3" id="KW-0805">Transcription regulation</keyword>